<sequence>MKHWFVGIVCIVAIISGCVKDTGGKSKIAVVDSTPKVQSIVPNVDETKDEVLITSLEKESAELQIFRNSLNGQIQNKVKLRFNNNISWITSDLPIPDSLGSAIPKENIFISLVPSELKAWILLTSDPGAGLMNKIYYSSNDAGTSWSKVNEINQEVDGYVTGVSFRDGKVGWVTATQHGANFYLSIAHRMEERHGNPKRLK</sequence>
<organism evidence="1 2">
    <name type="scientific">Paenibacillus macquariensis</name>
    <dbReference type="NCBI Taxonomy" id="948756"/>
    <lineage>
        <taxon>Bacteria</taxon>
        <taxon>Bacillati</taxon>
        <taxon>Bacillota</taxon>
        <taxon>Bacilli</taxon>
        <taxon>Bacillales</taxon>
        <taxon>Paenibacillaceae</taxon>
        <taxon>Paenibacillus</taxon>
    </lineage>
</organism>
<accession>A0ABY1JMJ3</accession>
<name>A0ABY1JMJ3_9BACL</name>
<dbReference type="RefSeq" id="WP_068580638.1">
    <property type="nucleotide sequence ID" value="NZ_FTNK01000002.1"/>
</dbReference>
<dbReference type="EMBL" id="FTNK01000002">
    <property type="protein sequence ID" value="SIQ46125.1"/>
    <property type="molecule type" value="Genomic_DNA"/>
</dbReference>
<dbReference type="Proteomes" id="UP000186666">
    <property type="component" value="Unassembled WGS sequence"/>
</dbReference>
<proteinExistence type="predicted"/>
<gene>
    <name evidence="1" type="ORF">SAMN05421578_10294</name>
</gene>
<keyword evidence="2" id="KW-1185">Reference proteome</keyword>
<dbReference type="SUPFAM" id="SSF110296">
    <property type="entry name" value="Oligoxyloglucan reducing end-specific cellobiohydrolase"/>
    <property type="match status" value="1"/>
</dbReference>
<protein>
    <recommendedName>
        <fullName evidence="3">Exo-alpha-sialidase</fullName>
    </recommendedName>
</protein>
<comment type="caution">
    <text evidence="1">The sequence shown here is derived from an EMBL/GenBank/DDBJ whole genome shotgun (WGS) entry which is preliminary data.</text>
</comment>
<evidence type="ECO:0008006" key="3">
    <source>
        <dbReference type="Google" id="ProtNLM"/>
    </source>
</evidence>
<evidence type="ECO:0000313" key="2">
    <source>
        <dbReference type="Proteomes" id="UP000186666"/>
    </source>
</evidence>
<evidence type="ECO:0000313" key="1">
    <source>
        <dbReference type="EMBL" id="SIQ46125.1"/>
    </source>
</evidence>
<reference evidence="1 2" key="1">
    <citation type="submission" date="2017-01" db="EMBL/GenBank/DDBJ databases">
        <authorList>
            <person name="Varghese N."/>
            <person name="Submissions S."/>
        </authorList>
    </citation>
    <scope>NUCLEOTIDE SEQUENCE [LARGE SCALE GENOMIC DNA]</scope>
    <source>
        <strain evidence="1 2">ATCC 23464</strain>
    </source>
</reference>
<dbReference type="PROSITE" id="PS51257">
    <property type="entry name" value="PROKAR_LIPOPROTEIN"/>
    <property type="match status" value="1"/>
</dbReference>